<evidence type="ECO:0000313" key="3">
    <source>
        <dbReference type="Proteomes" id="UP000694557"/>
    </source>
</evidence>
<organism evidence="2 3">
    <name type="scientific">Oncorhynchus kisutch</name>
    <name type="common">Coho salmon</name>
    <name type="synonym">Salmo kisutch</name>
    <dbReference type="NCBI Taxonomy" id="8019"/>
    <lineage>
        <taxon>Eukaryota</taxon>
        <taxon>Metazoa</taxon>
        <taxon>Chordata</taxon>
        <taxon>Craniata</taxon>
        <taxon>Vertebrata</taxon>
        <taxon>Euteleostomi</taxon>
        <taxon>Actinopterygii</taxon>
        <taxon>Neopterygii</taxon>
        <taxon>Teleostei</taxon>
        <taxon>Protacanthopterygii</taxon>
        <taxon>Salmoniformes</taxon>
        <taxon>Salmonidae</taxon>
        <taxon>Salmoninae</taxon>
        <taxon>Oncorhynchus</taxon>
    </lineage>
</organism>
<accession>A0A8C7CHS3</accession>
<reference evidence="2" key="2">
    <citation type="submission" date="2025-09" db="UniProtKB">
        <authorList>
            <consortium name="Ensembl"/>
        </authorList>
    </citation>
    <scope>IDENTIFICATION</scope>
</reference>
<sequence length="109" mass="11993">LHTSHQQGWSGHHDELEGPQADLGDGEEVVEAHVLTARLLGVADKVIVLVLPDLLSSRHVHQDAEDEDDGEPDAADDCGVLVHPTQDAKPILRTLLCSDKYNIERKYNN</sequence>
<dbReference type="Ensembl" id="ENSOKIT00005004987.1">
    <property type="protein sequence ID" value="ENSOKIP00005004700.1"/>
    <property type="gene ID" value="ENSOKIG00005002195.1"/>
</dbReference>
<protein>
    <submittedName>
        <fullName evidence="2">Uncharacterized protein</fullName>
    </submittedName>
</protein>
<evidence type="ECO:0000313" key="2">
    <source>
        <dbReference type="Ensembl" id="ENSOKIP00005004700.1"/>
    </source>
</evidence>
<feature type="region of interest" description="Disordered" evidence="1">
    <location>
        <begin position="1"/>
        <end position="25"/>
    </location>
</feature>
<keyword evidence="3" id="KW-1185">Reference proteome</keyword>
<dbReference type="GeneTree" id="ENSGT00980000199126"/>
<proteinExistence type="predicted"/>
<dbReference type="Proteomes" id="UP000694557">
    <property type="component" value="Unassembled WGS sequence"/>
</dbReference>
<reference evidence="2" key="1">
    <citation type="submission" date="2025-08" db="UniProtKB">
        <authorList>
            <consortium name="Ensembl"/>
        </authorList>
    </citation>
    <scope>IDENTIFICATION</scope>
</reference>
<dbReference type="AlphaFoldDB" id="A0A8C7CHS3"/>
<name>A0A8C7CHS3_ONCKI</name>
<evidence type="ECO:0000256" key="1">
    <source>
        <dbReference type="SAM" id="MobiDB-lite"/>
    </source>
</evidence>